<feature type="compositionally biased region" description="Basic and acidic residues" evidence="1">
    <location>
        <begin position="650"/>
        <end position="663"/>
    </location>
</feature>
<dbReference type="EMBL" id="JAZHXJ010000007">
    <property type="protein sequence ID" value="KAL1883383.1"/>
    <property type="molecule type" value="Genomic_DNA"/>
</dbReference>
<accession>A0ABR3Y5Q6</accession>
<comment type="caution">
    <text evidence="2">The sequence shown here is derived from an EMBL/GenBank/DDBJ whole genome shotgun (WGS) entry which is preliminary data.</text>
</comment>
<evidence type="ECO:0000313" key="3">
    <source>
        <dbReference type="Proteomes" id="UP001586593"/>
    </source>
</evidence>
<evidence type="ECO:0008006" key="4">
    <source>
        <dbReference type="Google" id="ProtNLM"/>
    </source>
</evidence>
<organism evidence="2 3">
    <name type="scientific">Phialemonium thermophilum</name>
    <dbReference type="NCBI Taxonomy" id="223376"/>
    <lineage>
        <taxon>Eukaryota</taxon>
        <taxon>Fungi</taxon>
        <taxon>Dikarya</taxon>
        <taxon>Ascomycota</taxon>
        <taxon>Pezizomycotina</taxon>
        <taxon>Sordariomycetes</taxon>
        <taxon>Sordariomycetidae</taxon>
        <taxon>Cephalothecales</taxon>
        <taxon>Cephalothecaceae</taxon>
        <taxon>Phialemonium</taxon>
    </lineage>
</organism>
<feature type="region of interest" description="Disordered" evidence="1">
    <location>
        <begin position="86"/>
        <end position="112"/>
    </location>
</feature>
<feature type="region of interest" description="Disordered" evidence="1">
    <location>
        <begin position="200"/>
        <end position="692"/>
    </location>
</feature>
<gene>
    <name evidence="2" type="ORF">VTK73DRAFT_8950</name>
</gene>
<reference evidence="2 3" key="1">
    <citation type="journal article" date="2024" name="Commun. Biol.">
        <title>Comparative genomic analysis of thermophilic fungi reveals convergent evolutionary adaptations and gene losses.</title>
        <authorList>
            <person name="Steindorff A.S."/>
            <person name="Aguilar-Pontes M.V."/>
            <person name="Robinson A.J."/>
            <person name="Andreopoulos B."/>
            <person name="LaButti K."/>
            <person name="Kuo A."/>
            <person name="Mondo S."/>
            <person name="Riley R."/>
            <person name="Otillar R."/>
            <person name="Haridas S."/>
            <person name="Lipzen A."/>
            <person name="Grimwood J."/>
            <person name="Schmutz J."/>
            <person name="Clum A."/>
            <person name="Reid I.D."/>
            <person name="Moisan M.C."/>
            <person name="Butler G."/>
            <person name="Nguyen T.T.M."/>
            <person name="Dewar K."/>
            <person name="Conant G."/>
            <person name="Drula E."/>
            <person name="Henrissat B."/>
            <person name="Hansel C."/>
            <person name="Singer S."/>
            <person name="Hutchinson M.I."/>
            <person name="de Vries R.P."/>
            <person name="Natvig D.O."/>
            <person name="Powell A.J."/>
            <person name="Tsang A."/>
            <person name="Grigoriev I.V."/>
        </authorList>
    </citation>
    <scope>NUCLEOTIDE SEQUENCE [LARGE SCALE GENOMIC DNA]</scope>
    <source>
        <strain evidence="2 3">ATCC 24622</strain>
    </source>
</reference>
<feature type="compositionally biased region" description="Acidic residues" evidence="1">
    <location>
        <begin position="294"/>
        <end position="325"/>
    </location>
</feature>
<keyword evidence="3" id="KW-1185">Reference proteome</keyword>
<feature type="compositionally biased region" description="Low complexity" evidence="1">
    <location>
        <begin position="424"/>
        <end position="441"/>
    </location>
</feature>
<sequence>MAPTYRIATQTRRGNRAAFPEHDDFEGLPVRQWRQEWVNVVPPPPTDFSQQNDRWAIELPYGMPKDWQLLPPHSQELLRAARSGRLYKRPAPPEEEEAEIEGAEKTEKRDETVTSGFGVRLWKQIPRNVEGPAVSHLAKRHKHTITLPSKNATTSHITGPTVTRATVRRIDAAGNPYDQTISLVEGQRVDGEIISTTIVPAPSVPNTEASVQQPTPIRRRPPPPKRKAKGPGRGRRKGKLPLPASQRPVPPDAGNDAGSGVKSEASEPTVIKTEESEETPQQDSEMVDNSALPSDDDENDEGEGDEGDEGEDEEGEMEGNGDEGDGDRLAQNGPQMDGVSDDHVQQSDHIQPQQSSRPSNTPEARNPSSDDMQLDNSSRTNDNTDDSDKLHEPSAPVLAPSPAAMNPTSPKPAGSPLKSVTNQSPTGPSPSFSPGRPSFGPLDSANAGVDGQLKSGASNKLTSEDVIGESGISEGHDEGGAMDVDATGNSPREAGATKLSRSPCGEKKDDLLPAPVLESPGVVDHGTHTASPTFDATEDNPQGQSAESVQQQSTAQSSQAPVPASVTRTSPDRTDNAPTSGEVGENPESELVAPETGSKPTSPPIQQADEGNSDLLGGLERELDRQAELNPAPTVVPGDTIPTEPTLLTEPRDKEAARSKGVNDNEALSSKDPVEEEMQRTAEHDLDARSGE</sequence>
<feature type="compositionally biased region" description="Polar residues" evidence="1">
    <location>
        <begin position="347"/>
        <end position="371"/>
    </location>
</feature>
<proteinExistence type="predicted"/>
<dbReference type="Proteomes" id="UP001586593">
    <property type="component" value="Unassembled WGS sequence"/>
</dbReference>
<feature type="compositionally biased region" description="Polar residues" evidence="1">
    <location>
        <begin position="200"/>
        <end position="215"/>
    </location>
</feature>
<feature type="compositionally biased region" description="Basic and acidic residues" evidence="1">
    <location>
        <begin position="677"/>
        <end position="692"/>
    </location>
</feature>
<feature type="compositionally biased region" description="Basic residues" evidence="1">
    <location>
        <begin position="217"/>
        <end position="239"/>
    </location>
</feature>
<evidence type="ECO:0000313" key="2">
    <source>
        <dbReference type="EMBL" id="KAL1883383.1"/>
    </source>
</evidence>
<feature type="region of interest" description="Disordered" evidence="1">
    <location>
        <begin position="1"/>
        <end position="22"/>
    </location>
</feature>
<evidence type="ECO:0000256" key="1">
    <source>
        <dbReference type="SAM" id="MobiDB-lite"/>
    </source>
</evidence>
<name>A0ABR3Y5Q6_9PEZI</name>
<feature type="compositionally biased region" description="Polar residues" evidence="1">
    <location>
        <begin position="528"/>
        <end position="543"/>
    </location>
</feature>
<feature type="compositionally biased region" description="Low complexity" evidence="1">
    <location>
        <begin position="393"/>
        <end position="404"/>
    </location>
</feature>
<feature type="compositionally biased region" description="Basic and acidic residues" evidence="1">
    <location>
        <begin position="102"/>
        <end position="112"/>
    </location>
</feature>
<protein>
    <recommendedName>
        <fullName evidence="4">Apopolysialoglycoprotein</fullName>
    </recommendedName>
</protein>
<feature type="compositionally biased region" description="Low complexity" evidence="1">
    <location>
        <begin position="544"/>
        <end position="566"/>
    </location>
</feature>